<evidence type="ECO:0000256" key="3">
    <source>
        <dbReference type="ARBA" id="ARBA00022884"/>
    </source>
</evidence>
<dbReference type="GO" id="GO:0003735">
    <property type="term" value="F:structural constituent of ribosome"/>
    <property type="evidence" value="ECO:0007669"/>
    <property type="project" value="InterPro"/>
</dbReference>
<feature type="domain" description="Large ribosomal subunit protein uL2 RNA-binding" evidence="9">
    <location>
        <begin position="11"/>
        <end position="82"/>
    </location>
</feature>
<proteinExistence type="inferred from homology"/>
<comment type="subunit">
    <text evidence="6">Part of the 50S ribosomal subunit. Forms a bridge to the 30S subunit in the 70S ribosome.</text>
</comment>
<dbReference type="AlphaFoldDB" id="A0A429GQR7"/>
<dbReference type="Gene3D" id="2.40.50.140">
    <property type="entry name" value="Nucleic acid-binding proteins"/>
    <property type="match status" value="1"/>
</dbReference>
<dbReference type="GO" id="GO:0019843">
    <property type="term" value="F:rRNA binding"/>
    <property type="evidence" value="ECO:0007669"/>
    <property type="project" value="UniProtKB-UniRule"/>
</dbReference>
<feature type="domain" description="Large ribosomal subunit protein uL2 C-terminal" evidence="8">
    <location>
        <begin position="88"/>
        <end position="221"/>
    </location>
</feature>
<evidence type="ECO:0000256" key="4">
    <source>
        <dbReference type="ARBA" id="ARBA00022980"/>
    </source>
</evidence>
<dbReference type="RefSeq" id="WP_125670889.1">
    <property type="nucleotide sequence ID" value="NZ_RCOS01000062.1"/>
</dbReference>
<dbReference type="Gene3D" id="4.10.950.10">
    <property type="entry name" value="Ribosomal protein L2, domain 3"/>
    <property type="match status" value="1"/>
</dbReference>
<dbReference type="SUPFAM" id="SSF50104">
    <property type="entry name" value="Translation proteins SH3-like domain"/>
    <property type="match status" value="1"/>
</dbReference>
<keyword evidence="4 6" id="KW-0689">Ribosomal protein</keyword>
<dbReference type="InterPro" id="IPR022666">
    <property type="entry name" value="Ribosomal_uL2_RNA-bd_dom"/>
</dbReference>
<dbReference type="HAMAP" id="MF_01320_A">
    <property type="entry name" value="Ribosomal_uL2_A"/>
    <property type="match status" value="1"/>
</dbReference>
<dbReference type="SUPFAM" id="SSF50249">
    <property type="entry name" value="Nucleic acid-binding proteins"/>
    <property type="match status" value="1"/>
</dbReference>
<comment type="caution">
    <text evidence="10">The sequence shown here is derived from an EMBL/GenBank/DDBJ whole genome shotgun (WGS) entry which is preliminary data.</text>
</comment>
<dbReference type="InterPro" id="IPR008991">
    <property type="entry name" value="Translation_prot_SH3-like_sf"/>
</dbReference>
<keyword evidence="5 6" id="KW-0687">Ribonucleoprotein</keyword>
<dbReference type="InterPro" id="IPR014722">
    <property type="entry name" value="Rib_uL2_dom2"/>
</dbReference>
<dbReference type="InterPro" id="IPR012340">
    <property type="entry name" value="NA-bd_OB-fold"/>
</dbReference>
<evidence type="ECO:0000259" key="8">
    <source>
        <dbReference type="SMART" id="SM01382"/>
    </source>
</evidence>
<evidence type="ECO:0000313" key="11">
    <source>
        <dbReference type="Proteomes" id="UP000277582"/>
    </source>
</evidence>
<dbReference type="SMART" id="SM01382">
    <property type="entry name" value="Ribosomal_L2_C"/>
    <property type="match status" value="1"/>
</dbReference>
<dbReference type="OrthoDB" id="5987at2157"/>
<evidence type="ECO:0000256" key="1">
    <source>
        <dbReference type="ARBA" id="ARBA00005636"/>
    </source>
</evidence>
<accession>A0A429GQR7</accession>
<evidence type="ECO:0000256" key="6">
    <source>
        <dbReference type="HAMAP-Rule" id="MF_01320"/>
    </source>
</evidence>
<evidence type="ECO:0000256" key="7">
    <source>
        <dbReference type="SAM" id="MobiDB-lite"/>
    </source>
</evidence>
<keyword evidence="11" id="KW-1185">Reference proteome</keyword>
<gene>
    <name evidence="6" type="primary">rpl2</name>
    <name evidence="10" type="ORF">D6D85_04770</name>
</gene>
<evidence type="ECO:0000256" key="5">
    <source>
        <dbReference type="ARBA" id="ARBA00023274"/>
    </source>
</evidence>
<dbReference type="PANTHER" id="PTHR13691:SF16">
    <property type="entry name" value="LARGE RIBOSOMAL SUBUNIT PROTEIN UL2"/>
    <property type="match status" value="1"/>
</dbReference>
<protein>
    <recommendedName>
        <fullName evidence="6">Large ribosomal subunit protein uL2</fullName>
    </recommendedName>
</protein>
<dbReference type="InterPro" id="IPR002171">
    <property type="entry name" value="Ribosomal_uL2"/>
</dbReference>
<comment type="similarity">
    <text evidence="1 6">Belongs to the universal ribosomal protein uL2 family.</text>
</comment>
<dbReference type="EMBL" id="RCOS01000062">
    <property type="protein sequence ID" value="RSN76266.1"/>
    <property type="molecule type" value="Genomic_DNA"/>
</dbReference>
<evidence type="ECO:0000259" key="9">
    <source>
        <dbReference type="SMART" id="SM01383"/>
    </source>
</evidence>
<reference evidence="10 11" key="1">
    <citation type="submission" date="2018-10" db="EMBL/GenBank/DDBJ databases">
        <title>Co-occurring genomic capacity for anaerobic methane metabolism and dissimilatory sulfite reduction discovered in the Korarchaeota.</title>
        <authorList>
            <person name="Mckay L.J."/>
            <person name="Dlakic M."/>
            <person name="Fields M.W."/>
            <person name="Delmont T.O."/>
            <person name="Eren A.M."/>
            <person name="Jay Z.J."/>
            <person name="Klingelsmith K.B."/>
            <person name="Rusch D.B."/>
            <person name="Inskeep W.P."/>
        </authorList>
    </citation>
    <scope>NUCLEOTIDE SEQUENCE [LARGE SCALE GENOMIC DNA]</scope>
    <source>
        <strain evidence="10 11">MDKW</strain>
    </source>
</reference>
<keyword evidence="2 6" id="KW-0699">rRNA-binding</keyword>
<feature type="compositionally biased region" description="Basic residues" evidence="7">
    <location>
        <begin position="224"/>
        <end position="244"/>
    </location>
</feature>
<dbReference type="FunFam" id="4.10.950.10:FF:000002">
    <property type="entry name" value="60S ribosomal protein L2"/>
    <property type="match status" value="1"/>
</dbReference>
<dbReference type="InterPro" id="IPR022669">
    <property type="entry name" value="Ribosomal_uL2_C"/>
</dbReference>
<dbReference type="GO" id="GO:0002181">
    <property type="term" value="P:cytoplasmic translation"/>
    <property type="evidence" value="ECO:0007669"/>
    <property type="project" value="TreeGrafter"/>
</dbReference>
<dbReference type="PANTHER" id="PTHR13691">
    <property type="entry name" value="RIBOSOMAL PROTEIN L2"/>
    <property type="match status" value="1"/>
</dbReference>
<dbReference type="GO" id="GO:0022625">
    <property type="term" value="C:cytosolic large ribosomal subunit"/>
    <property type="evidence" value="ECO:0007669"/>
    <property type="project" value="TreeGrafter"/>
</dbReference>
<sequence>MGKRILVQRKGRGGIQFRARDHLKLGDVKYPAASEETIRGRIKAFLHEPGRWTPLAVLELEDGSEMLYLPPEGVHIGQIIEIGPEASVKTGNVLPLSRIPDGTLVCNVEIRKGDGGRIARRSGAYAVVFSHEGNNVILRLPSRKEKVVSAENRATIGIVAGGGRMEKPFLKAGIKYYRERVHPKRWPVVRGVAMNPVSHPHGGGSHKRPGKPTTVARGAPPGRKVGHIAARKTGRGKKRAGIVK</sequence>
<evidence type="ECO:0000256" key="2">
    <source>
        <dbReference type="ARBA" id="ARBA00022730"/>
    </source>
</evidence>
<comment type="function">
    <text evidence="6">One of the primary rRNA binding proteins. Required for association of the 30S and 50S subunits to form the 70S ribosome, for tRNA binding and peptide bond formation. It has been suggested to have peptidyltransferase activity; this is somewhat controversial. Makes several contacts with the 16S rRNA in the 70S ribosome.</text>
</comment>
<keyword evidence="3 6" id="KW-0694">RNA-binding</keyword>
<dbReference type="Gene3D" id="2.30.30.30">
    <property type="match status" value="1"/>
</dbReference>
<dbReference type="InterPro" id="IPR014726">
    <property type="entry name" value="Ribosomal_uL2_dom3"/>
</dbReference>
<dbReference type="Proteomes" id="UP000277582">
    <property type="component" value="Unassembled WGS sequence"/>
</dbReference>
<name>A0A429GQR7_9CREN</name>
<feature type="region of interest" description="Disordered" evidence="7">
    <location>
        <begin position="197"/>
        <end position="244"/>
    </location>
</feature>
<dbReference type="SMART" id="SM01383">
    <property type="entry name" value="Ribosomal_L2"/>
    <property type="match status" value="1"/>
</dbReference>
<dbReference type="InterPro" id="IPR023672">
    <property type="entry name" value="Ribosomal_uL2_arc_euk"/>
</dbReference>
<organism evidence="10 11">
    <name type="scientific">Candidatus Methanodesulfokora washburnensis</name>
    <dbReference type="NCBI Taxonomy" id="2478471"/>
    <lineage>
        <taxon>Archaea</taxon>
        <taxon>Thermoproteota</taxon>
        <taxon>Candidatus Korarchaeia</taxon>
        <taxon>Candidatus Korarchaeia incertae sedis</taxon>
        <taxon>Candidatus Methanodesulfokora</taxon>
    </lineage>
</organism>
<dbReference type="Pfam" id="PF03947">
    <property type="entry name" value="Ribosomal_L2_C"/>
    <property type="match status" value="1"/>
</dbReference>
<dbReference type="PIRSF" id="PIRSF002158">
    <property type="entry name" value="Ribosomal_L2"/>
    <property type="match status" value="1"/>
</dbReference>
<dbReference type="NCBIfam" id="NF007180">
    <property type="entry name" value="PRK09612.1"/>
    <property type="match status" value="1"/>
</dbReference>
<evidence type="ECO:0000313" key="10">
    <source>
        <dbReference type="EMBL" id="RSN76266.1"/>
    </source>
</evidence>